<accession>M1BQN7</accession>
<dbReference type="HOGENOM" id="CLU_2487770_0_0_1"/>
<proteinExistence type="predicted"/>
<dbReference type="Gramene" id="PGSC0003DMT400050678">
    <property type="protein sequence ID" value="PGSC0003DMT400050678"/>
    <property type="gene ID" value="PGSC0003DMG401019682"/>
</dbReference>
<sequence length="87" mass="10049">MLHVIYFFRRKDNHQSHFIPISERFAPSNNKKEKFVGSGSICCHLSAMTEARSIGPKNFELSQTDHCSQTLKLSKTEHLASHRTKYN</sequence>
<dbReference type="EnsemblPlants" id="PGSC0003DMT400050678">
    <property type="protein sequence ID" value="PGSC0003DMT400050678"/>
    <property type="gene ID" value="PGSC0003DMG401019682"/>
</dbReference>
<keyword evidence="2" id="KW-1185">Reference proteome</keyword>
<reference evidence="2" key="1">
    <citation type="journal article" date="2011" name="Nature">
        <title>Genome sequence and analysis of the tuber crop potato.</title>
        <authorList>
            <consortium name="The Potato Genome Sequencing Consortium"/>
        </authorList>
    </citation>
    <scope>NUCLEOTIDE SEQUENCE [LARGE SCALE GENOMIC DNA]</scope>
    <source>
        <strain evidence="2">cv. DM1-3 516 R44</strain>
    </source>
</reference>
<organism evidence="1 2">
    <name type="scientific">Solanum tuberosum</name>
    <name type="common">Potato</name>
    <dbReference type="NCBI Taxonomy" id="4113"/>
    <lineage>
        <taxon>Eukaryota</taxon>
        <taxon>Viridiplantae</taxon>
        <taxon>Streptophyta</taxon>
        <taxon>Embryophyta</taxon>
        <taxon>Tracheophyta</taxon>
        <taxon>Spermatophyta</taxon>
        <taxon>Magnoliopsida</taxon>
        <taxon>eudicotyledons</taxon>
        <taxon>Gunneridae</taxon>
        <taxon>Pentapetalae</taxon>
        <taxon>asterids</taxon>
        <taxon>lamiids</taxon>
        <taxon>Solanales</taxon>
        <taxon>Solanaceae</taxon>
        <taxon>Solanoideae</taxon>
        <taxon>Solaneae</taxon>
        <taxon>Solanum</taxon>
    </lineage>
</organism>
<protein>
    <submittedName>
        <fullName evidence="1">Uncharacterized protein</fullName>
    </submittedName>
</protein>
<dbReference type="Proteomes" id="UP000011115">
    <property type="component" value="Unassembled WGS sequence"/>
</dbReference>
<evidence type="ECO:0000313" key="2">
    <source>
        <dbReference type="Proteomes" id="UP000011115"/>
    </source>
</evidence>
<reference evidence="1" key="2">
    <citation type="submission" date="2015-06" db="UniProtKB">
        <authorList>
            <consortium name="EnsemblPlants"/>
        </authorList>
    </citation>
    <scope>IDENTIFICATION</scope>
    <source>
        <strain evidence="1">DM1-3 516 R44</strain>
    </source>
</reference>
<name>M1BQN7_SOLTU</name>
<dbReference type="InParanoid" id="M1BQN7"/>
<evidence type="ECO:0000313" key="1">
    <source>
        <dbReference type="EnsemblPlants" id="PGSC0003DMT400050678"/>
    </source>
</evidence>
<dbReference type="AlphaFoldDB" id="M1BQN7"/>
<dbReference type="PaxDb" id="4113-PGSC0003DMT400050678"/>